<dbReference type="SUPFAM" id="SSF53756">
    <property type="entry name" value="UDP-Glycosyltransferase/glycogen phosphorylase"/>
    <property type="match status" value="1"/>
</dbReference>
<dbReference type="AlphaFoldDB" id="K2FTH9"/>
<evidence type="ECO:0000313" key="2">
    <source>
        <dbReference type="EMBL" id="EKE26183.1"/>
    </source>
</evidence>
<comment type="caution">
    <text evidence="2">The sequence shown here is derived from an EMBL/GenBank/DDBJ whole genome shotgun (WGS) entry which is preliminary data.</text>
</comment>
<sequence length="372" mass="45611">MKKTLLIDTVLSPYAITRFNAIKDKIDGEFHVWFQSFTDINRKWTSFPKMNFEHDFLRNVPLRLKWKDIFTFNINYEYPKKIKKLNPDHIIILWWDSFTSLYSVIWAKKNRKRLTLWSGSTKFEKSWKRIITLPYVKWLIKSCDDYISYWTRATEYLISLWAEKSKIQEFYNTVDVEYFTDKSDKYKKNKEIIKWELWISTKYVLMFNGQLIERKWIWEMIDGYDRFQKEKVDISLIIVGSGQEEEKLKKYIENNEIKNVHFTWFVQFDELPKFYAISDIFTLPSREEVWWLVINEAMSFWLPIITSFRVWASVDLVKELKNWYIMKENTINEFYNWLKFIFNNNLINKNKSIEIIKQFSIKKILENINFNF</sequence>
<name>K2FTH9_9BACT</name>
<proteinExistence type="predicted"/>
<dbReference type="EMBL" id="AMFJ01000909">
    <property type="protein sequence ID" value="EKE26183.1"/>
    <property type="molecule type" value="Genomic_DNA"/>
</dbReference>
<dbReference type="Gene3D" id="3.40.50.2000">
    <property type="entry name" value="Glycogen Phosphorylase B"/>
    <property type="match status" value="2"/>
</dbReference>
<dbReference type="PANTHER" id="PTHR45947:SF3">
    <property type="entry name" value="SULFOQUINOVOSYL TRANSFERASE SQD2"/>
    <property type="match status" value="1"/>
</dbReference>
<feature type="domain" description="Glycosyl transferase family 1" evidence="1">
    <location>
        <begin position="194"/>
        <end position="348"/>
    </location>
</feature>
<dbReference type="GO" id="GO:0016757">
    <property type="term" value="F:glycosyltransferase activity"/>
    <property type="evidence" value="ECO:0007669"/>
    <property type="project" value="InterPro"/>
</dbReference>
<dbReference type="Pfam" id="PF00534">
    <property type="entry name" value="Glycos_transf_1"/>
    <property type="match status" value="1"/>
</dbReference>
<dbReference type="InterPro" id="IPR001296">
    <property type="entry name" value="Glyco_trans_1"/>
</dbReference>
<dbReference type="InterPro" id="IPR050194">
    <property type="entry name" value="Glycosyltransferase_grp1"/>
</dbReference>
<protein>
    <submittedName>
        <fullName evidence="2">Glycosyl transferase group 1</fullName>
    </submittedName>
</protein>
<accession>K2FTH9</accession>
<organism evidence="2">
    <name type="scientific">uncultured bacterium</name>
    <name type="common">gcode 4</name>
    <dbReference type="NCBI Taxonomy" id="1234023"/>
    <lineage>
        <taxon>Bacteria</taxon>
        <taxon>environmental samples</taxon>
    </lineage>
</organism>
<evidence type="ECO:0000259" key="1">
    <source>
        <dbReference type="Pfam" id="PF00534"/>
    </source>
</evidence>
<dbReference type="PANTHER" id="PTHR45947">
    <property type="entry name" value="SULFOQUINOVOSYL TRANSFERASE SQD2"/>
    <property type="match status" value="1"/>
</dbReference>
<gene>
    <name evidence="2" type="ORF">ACD_4C00393G0003</name>
</gene>
<dbReference type="CDD" id="cd03801">
    <property type="entry name" value="GT4_PimA-like"/>
    <property type="match status" value="1"/>
</dbReference>
<keyword evidence="2" id="KW-0808">Transferase</keyword>
<reference evidence="2" key="1">
    <citation type="journal article" date="2012" name="Science">
        <title>Fermentation, hydrogen, and sulfur metabolism in multiple uncultivated bacterial phyla.</title>
        <authorList>
            <person name="Wrighton K.C."/>
            <person name="Thomas B.C."/>
            <person name="Sharon I."/>
            <person name="Miller C.S."/>
            <person name="Castelle C.J."/>
            <person name="VerBerkmoes N.C."/>
            <person name="Wilkins M.J."/>
            <person name="Hettich R.L."/>
            <person name="Lipton M.S."/>
            <person name="Williams K.H."/>
            <person name="Long P.E."/>
            <person name="Banfield J.F."/>
        </authorList>
    </citation>
    <scope>NUCLEOTIDE SEQUENCE [LARGE SCALE GENOMIC DNA]</scope>
</reference>